<evidence type="ECO:0000313" key="3">
    <source>
        <dbReference type="Proteomes" id="UP000193900"/>
    </source>
</evidence>
<feature type="transmembrane region" description="Helical" evidence="1">
    <location>
        <begin position="27"/>
        <end position="50"/>
    </location>
</feature>
<dbReference type="EMBL" id="FWFZ01000024">
    <property type="protein sequence ID" value="SLN71634.1"/>
    <property type="molecule type" value="Genomic_DNA"/>
</dbReference>
<proteinExistence type="predicted"/>
<protein>
    <recommendedName>
        <fullName evidence="4">DUF3592 domain-containing protein</fullName>
    </recommendedName>
</protein>
<keyword evidence="1" id="KW-0812">Transmembrane</keyword>
<dbReference type="OrthoDB" id="7872754at2"/>
<reference evidence="2 3" key="1">
    <citation type="submission" date="2017-03" db="EMBL/GenBank/DDBJ databases">
        <authorList>
            <person name="Afonso C.L."/>
            <person name="Miller P.J."/>
            <person name="Scott M.A."/>
            <person name="Spackman E."/>
            <person name="Goraichik I."/>
            <person name="Dimitrov K.M."/>
            <person name="Suarez D.L."/>
            <person name="Swayne D.E."/>
        </authorList>
    </citation>
    <scope>NUCLEOTIDE SEQUENCE [LARGE SCALE GENOMIC DNA]</scope>
    <source>
        <strain evidence="2 3">CECT 7023</strain>
    </source>
</reference>
<organism evidence="2 3">
    <name type="scientific">Roseisalinus antarcticus</name>
    <dbReference type="NCBI Taxonomy" id="254357"/>
    <lineage>
        <taxon>Bacteria</taxon>
        <taxon>Pseudomonadati</taxon>
        <taxon>Pseudomonadota</taxon>
        <taxon>Alphaproteobacteria</taxon>
        <taxon>Rhodobacterales</taxon>
        <taxon>Roseobacteraceae</taxon>
        <taxon>Roseisalinus</taxon>
    </lineage>
</organism>
<sequence>MDPHHLARKVGGARGLAGLTLRQRLRIVVFAFPLLCLLAALGLAAASALFQLRSVPVEGTVVARYEWPGTTIFDRRQVNYEPIFTYEIDGEPYRASVGSAHPAFDLAVGETAMIRAIPGDRGNVRMDTWIGMWFIPAIVGLLGAVSLFPALLIWGLVVVLLRRRSSG</sequence>
<dbReference type="AlphaFoldDB" id="A0A1Y5TT03"/>
<evidence type="ECO:0000256" key="1">
    <source>
        <dbReference type="SAM" id="Phobius"/>
    </source>
</evidence>
<name>A0A1Y5TT03_9RHOB</name>
<dbReference type="RefSeq" id="WP_085880304.1">
    <property type="nucleotide sequence ID" value="NZ_FWFZ01000024.1"/>
</dbReference>
<keyword evidence="1" id="KW-0472">Membrane</keyword>
<evidence type="ECO:0000313" key="2">
    <source>
        <dbReference type="EMBL" id="SLN71634.1"/>
    </source>
</evidence>
<accession>A0A1Y5TT03</accession>
<keyword evidence="3" id="KW-1185">Reference proteome</keyword>
<keyword evidence="1" id="KW-1133">Transmembrane helix</keyword>
<dbReference type="Proteomes" id="UP000193900">
    <property type="component" value="Unassembled WGS sequence"/>
</dbReference>
<evidence type="ECO:0008006" key="4">
    <source>
        <dbReference type="Google" id="ProtNLM"/>
    </source>
</evidence>
<gene>
    <name evidence="2" type="ORF">ROA7023_03530</name>
</gene>
<feature type="transmembrane region" description="Helical" evidence="1">
    <location>
        <begin position="133"/>
        <end position="161"/>
    </location>
</feature>